<feature type="compositionally biased region" description="Basic and acidic residues" evidence="1">
    <location>
        <begin position="161"/>
        <end position="176"/>
    </location>
</feature>
<protein>
    <submittedName>
        <fullName evidence="2">Uncharacterized protein</fullName>
    </submittedName>
</protein>
<feature type="compositionally biased region" description="Low complexity" evidence="1">
    <location>
        <begin position="135"/>
        <end position="148"/>
    </location>
</feature>
<evidence type="ECO:0000313" key="3">
    <source>
        <dbReference type="Proteomes" id="UP000000576"/>
    </source>
</evidence>
<evidence type="ECO:0000313" key="2">
    <source>
        <dbReference type="EMBL" id="AAM35684.1"/>
    </source>
</evidence>
<dbReference type="EMBL" id="AE008923">
    <property type="protein sequence ID" value="AAM35684.1"/>
    <property type="molecule type" value="Genomic_DNA"/>
</dbReference>
<organism evidence="2 3">
    <name type="scientific">Xanthomonas axonopodis pv. citri (strain 306)</name>
    <dbReference type="NCBI Taxonomy" id="190486"/>
    <lineage>
        <taxon>Bacteria</taxon>
        <taxon>Pseudomonadati</taxon>
        <taxon>Pseudomonadota</taxon>
        <taxon>Gammaproteobacteria</taxon>
        <taxon>Lysobacterales</taxon>
        <taxon>Lysobacteraceae</taxon>
        <taxon>Xanthomonas</taxon>
    </lineage>
</organism>
<name>A0AAI8ERD3_XANAC</name>
<dbReference type="KEGG" id="xac:XAC0796"/>
<feature type="region of interest" description="Disordered" evidence="1">
    <location>
        <begin position="19"/>
        <end position="40"/>
    </location>
</feature>
<dbReference type="Proteomes" id="UP000000576">
    <property type="component" value="Chromosome"/>
</dbReference>
<feature type="region of interest" description="Disordered" evidence="1">
    <location>
        <begin position="132"/>
        <end position="183"/>
    </location>
</feature>
<accession>A0AAI8ERD3</accession>
<gene>
    <name evidence="2" type="ordered locus">XAC0796</name>
</gene>
<dbReference type="AlphaFoldDB" id="A0AAI8ERD3"/>
<evidence type="ECO:0000256" key="1">
    <source>
        <dbReference type="SAM" id="MobiDB-lite"/>
    </source>
</evidence>
<proteinExistence type="predicted"/>
<reference evidence="2 3" key="1">
    <citation type="journal article" date="2002" name="Nature">
        <title>Comparison of the genomes of two Xanthomonas pathogens with differing host specificities.</title>
        <authorList>
            <person name="da Silva A.C."/>
            <person name="Ferro J.A."/>
            <person name="Reinach F.C."/>
            <person name="Farah C.S."/>
            <person name="Furlan L.R."/>
            <person name="Quaggio R.B."/>
            <person name="Monteiro-Vitorello C.B."/>
            <person name="Van Sluys M.A."/>
            <person name="Almeida N.F."/>
            <person name="Alves L.M."/>
            <person name="do Amaral A.M."/>
            <person name="Bertolini M.C."/>
            <person name="Camargo L.E."/>
            <person name="Camarotte G."/>
            <person name="Cannavan F."/>
            <person name="Cardozo J."/>
            <person name="Chambergo F."/>
            <person name="Ciapina L.P."/>
            <person name="Cicarelli R.M."/>
            <person name="Coutinho L.L."/>
            <person name="Cursino-Santos J.R."/>
            <person name="El-Dorry H."/>
            <person name="Faria J.B."/>
            <person name="Ferreira A.J."/>
            <person name="Ferreira R.C."/>
            <person name="Ferro M.I."/>
            <person name="Formighieri E.F."/>
            <person name="Franco M.C."/>
            <person name="Greggio C.C."/>
            <person name="Gruber A."/>
            <person name="Katsuyama A.M."/>
            <person name="Kishi L.T."/>
            <person name="Leite R.P."/>
            <person name="Lemos E.G."/>
            <person name="Lemos M.V."/>
            <person name="Locali E.C."/>
            <person name="Machado M.A."/>
            <person name="Madeira A.M."/>
            <person name="Martinez-Rossi N.M."/>
            <person name="Martins E.C."/>
            <person name="Meidanis J."/>
            <person name="Menck C.F."/>
            <person name="Miyaki C.Y."/>
            <person name="Moon D.H."/>
            <person name="Moreira L.M."/>
            <person name="Novo M.T."/>
            <person name="Okura V.K."/>
            <person name="Oliveira M.C."/>
            <person name="Oliveira V.R."/>
            <person name="Pereira H.A."/>
            <person name="Rossi A."/>
            <person name="Sena J.A."/>
            <person name="Silva C."/>
            <person name="de Souza R.F."/>
            <person name="Spinola L.A."/>
            <person name="Takita M.A."/>
            <person name="Tamura R.E."/>
            <person name="Teixeira E.C."/>
            <person name="Tezza R.I."/>
            <person name="Trindade dos Santos M."/>
            <person name="Truffi D."/>
            <person name="Tsai S.M."/>
            <person name="White F.F."/>
            <person name="Setubal J.C."/>
            <person name="Kitajima J.P."/>
        </authorList>
    </citation>
    <scope>NUCLEOTIDE SEQUENCE [LARGE SCALE GENOMIC DNA]</scope>
    <source>
        <strain evidence="2 3">306</strain>
    </source>
</reference>
<sequence>MRSVLWRVETRRAPCPCWPPGQGAQRGLGAPQGTSRRVGRQRHGARATRLALAPATPAPRSTRSAPLTANASHLNGHNTLYSNVRPHAALRGPAVTWHLQPPMRQRWTPSIALRYRTAAVAMANQACDRTMATISTPRSSSTPTGTTSKRWSPASRHAQRQHRDPRPAWRWLEARTRGTLTAQ</sequence>